<keyword evidence="1" id="KW-0812">Transmembrane</keyword>
<keyword evidence="1" id="KW-1133">Transmembrane helix</keyword>
<comment type="caution">
    <text evidence="3">The sequence shown here is derived from an EMBL/GenBank/DDBJ whole genome shotgun (WGS) entry which is preliminary data.</text>
</comment>
<feature type="domain" description="Acyltransferase 3" evidence="2">
    <location>
        <begin position="29"/>
        <end position="329"/>
    </location>
</feature>
<feature type="transmembrane region" description="Helical" evidence="1">
    <location>
        <begin position="28"/>
        <end position="45"/>
    </location>
</feature>
<evidence type="ECO:0000313" key="3">
    <source>
        <dbReference type="EMBL" id="PZO48003.1"/>
    </source>
</evidence>
<feature type="transmembrane region" description="Helical" evidence="1">
    <location>
        <begin position="219"/>
        <end position="238"/>
    </location>
</feature>
<dbReference type="AlphaFoldDB" id="A0A2W4WS29"/>
<dbReference type="EMBL" id="QBMP01000252">
    <property type="protein sequence ID" value="PZO48003.1"/>
    <property type="molecule type" value="Genomic_DNA"/>
</dbReference>
<protein>
    <submittedName>
        <fullName evidence="3">Acyltransferase</fullName>
    </submittedName>
</protein>
<dbReference type="Pfam" id="PF01757">
    <property type="entry name" value="Acyl_transf_3"/>
    <property type="match status" value="1"/>
</dbReference>
<feature type="transmembrane region" description="Helical" evidence="1">
    <location>
        <begin position="128"/>
        <end position="149"/>
    </location>
</feature>
<evidence type="ECO:0000313" key="4">
    <source>
        <dbReference type="Proteomes" id="UP000249794"/>
    </source>
</evidence>
<proteinExistence type="predicted"/>
<name>A0A2W4WS29_9CYAN</name>
<dbReference type="InterPro" id="IPR002656">
    <property type="entry name" value="Acyl_transf_3_dom"/>
</dbReference>
<evidence type="ECO:0000256" key="1">
    <source>
        <dbReference type="SAM" id="Phobius"/>
    </source>
</evidence>
<dbReference type="Proteomes" id="UP000249794">
    <property type="component" value="Unassembled WGS sequence"/>
</dbReference>
<evidence type="ECO:0000259" key="2">
    <source>
        <dbReference type="Pfam" id="PF01757"/>
    </source>
</evidence>
<sequence length="359" mass="40810">MSLAKVPVLKEFGKAFNSTIKSFLQEVYLLRFIGLAAIIFAHSGPPGLLFQLRNFDVPLMVLASAMSFDLSYRAGYPYLQYVFKRIKRLAFPVWLFLTFYFLGQFAILHSGAELSLKAILGSYALIDGIGYVWIIRVFLLVALAAPILWTFHKKTPQDSRFFGSIAIATVAYELLRFIVFPHIQGGPNQLASLFIIQPIPYFIVFLIGLRMRMMGKAQIYTLAAVNFAAFVAIGTGLYLHSGGIVQTQVLKYPPELYYISYALFISTLLWLLSRQIWNRLEQVRAKGLVLFVASNSMWIYLWHIPFVKMVQANFLSKYLIVFSAAFAIVYLQNWVVSNLVLPRLHSDRSRKSVKALLMG</sequence>
<organism evidence="3 4">
    <name type="scientific">Phormidesmis priestleyi</name>
    <dbReference type="NCBI Taxonomy" id="268141"/>
    <lineage>
        <taxon>Bacteria</taxon>
        <taxon>Bacillati</taxon>
        <taxon>Cyanobacteriota</taxon>
        <taxon>Cyanophyceae</taxon>
        <taxon>Leptolyngbyales</taxon>
        <taxon>Leptolyngbyaceae</taxon>
        <taxon>Phormidesmis</taxon>
    </lineage>
</organism>
<feature type="transmembrane region" description="Helical" evidence="1">
    <location>
        <begin position="88"/>
        <end position="108"/>
    </location>
</feature>
<dbReference type="GO" id="GO:0016747">
    <property type="term" value="F:acyltransferase activity, transferring groups other than amino-acyl groups"/>
    <property type="evidence" value="ECO:0007669"/>
    <property type="project" value="InterPro"/>
</dbReference>
<gene>
    <name evidence="3" type="ORF">DCF15_18365</name>
</gene>
<feature type="transmembrane region" description="Helical" evidence="1">
    <location>
        <begin position="318"/>
        <end position="341"/>
    </location>
</feature>
<reference evidence="3 4" key="2">
    <citation type="submission" date="2018-06" db="EMBL/GenBank/DDBJ databases">
        <title>Metagenomic assembly of (sub)arctic Cyanobacteria and their associated microbiome from non-axenic cultures.</title>
        <authorList>
            <person name="Baurain D."/>
        </authorList>
    </citation>
    <scope>NUCLEOTIDE SEQUENCE [LARGE SCALE GENOMIC DNA]</scope>
    <source>
        <strain evidence="3">ULC027bin1</strain>
    </source>
</reference>
<reference evidence="4" key="1">
    <citation type="submission" date="2018-04" db="EMBL/GenBank/DDBJ databases">
        <authorList>
            <person name="Cornet L."/>
        </authorList>
    </citation>
    <scope>NUCLEOTIDE SEQUENCE [LARGE SCALE GENOMIC DNA]</scope>
</reference>
<feature type="transmembrane region" description="Helical" evidence="1">
    <location>
        <begin position="161"/>
        <end position="183"/>
    </location>
</feature>
<keyword evidence="3" id="KW-0012">Acyltransferase</keyword>
<keyword evidence="3" id="KW-0808">Transferase</keyword>
<feature type="transmembrane region" description="Helical" evidence="1">
    <location>
        <begin position="189"/>
        <end position="207"/>
    </location>
</feature>
<accession>A0A2W4WS29</accession>
<feature type="transmembrane region" description="Helical" evidence="1">
    <location>
        <begin position="288"/>
        <end position="306"/>
    </location>
</feature>
<keyword evidence="1" id="KW-0472">Membrane</keyword>
<feature type="transmembrane region" description="Helical" evidence="1">
    <location>
        <begin position="258"/>
        <end position="276"/>
    </location>
</feature>
<feature type="transmembrane region" description="Helical" evidence="1">
    <location>
        <begin position="57"/>
        <end position="76"/>
    </location>
</feature>